<dbReference type="SMART" id="SM00422">
    <property type="entry name" value="HTH_MERR"/>
    <property type="match status" value="1"/>
</dbReference>
<dbReference type="InterPro" id="IPR000551">
    <property type="entry name" value="MerR-type_HTH_dom"/>
</dbReference>
<keyword evidence="2" id="KW-0238">DNA-binding</keyword>
<keyword evidence="3" id="KW-0010">Activator</keyword>
<keyword evidence="7" id="KW-1185">Reference proteome</keyword>
<comment type="caution">
    <text evidence="6">The sequence shown here is derived from an EMBL/GenBank/DDBJ whole genome shotgun (WGS) entry which is preliminary data.</text>
</comment>
<organism evidence="6 7">
    <name type="scientific">Flintibacter faecis</name>
    <dbReference type="NCBI Taxonomy" id="2763047"/>
    <lineage>
        <taxon>Bacteria</taxon>
        <taxon>Bacillati</taxon>
        <taxon>Bacillota</taxon>
        <taxon>Clostridia</taxon>
        <taxon>Eubacteriales</taxon>
        <taxon>Flintibacter</taxon>
    </lineage>
</organism>
<evidence type="ECO:0000256" key="2">
    <source>
        <dbReference type="ARBA" id="ARBA00023125"/>
    </source>
</evidence>
<proteinExistence type="predicted"/>
<dbReference type="Gene3D" id="1.10.1660.10">
    <property type="match status" value="1"/>
</dbReference>
<evidence type="ECO:0000256" key="4">
    <source>
        <dbReference type="ARBA" id="ARBA00023163"/>
    </source>
</evidence>
<dbReference type="PANTHER" id="PTHR30204:SF90">
    <property type="entry name" value="HTH-TYPE TRANSCRIPTIONAL ACTIVATOR MTA"/>
    <property type="match status" value="1"/>
</dbReference>
<dbReference type="AlphaFoldDB" id="A0A8J6J7E6"/>
<dbReference type="InterPro" id="IPR009061">
    <property type="entry name" value="DNA-bd_dom_put_sf"/>
</dbReference>
<evidence type="ECO:0000256" key="1">
    <source>
        <dbReference type="ARBA" id="ARBA00023015"/>
    </source>
</evidence>
<feature type="domain" description="HTH merR-type" evidence="5">
    <location>
        <begin position="1"/>
        <end position="69"/>
    </location>
</feature>
<dbReference type="GO" id="GO:0003700">
    <property type="term" value="F:DNA-binding transcription factor activity"/>
    <property type="evidence" value="ECO:0007669"/>
    <property type="project" value="InterPro"/>
</dbReference>
<dbReference type="PANTHER" id="PTHR30204">
    <property type="entry name" value="REDOX-CYCLING DRUG-SENSING TRANSCRIPTIONAL ACTIVATOR SOXR"/>
    <property type="match status" value="1"/>
</dbReference>
<evidence type="ECO:0000256" key="3">
    <source>
        <dbReference type="ARBA" id="ARBA00023159"/>
    </source>
</evidence>
<dbReference type="Gene3D" id="1.10.490.50">
    <property type="entry name" value="Antibiotic binding domain of TipA-like multidrug resistance regulators"/>
    <property type="match status" value="1"/>
</dbReference>
<dbReference type="PROSITE" id="PS00552">
    <property type="entry name" value="HTH_MERR_1"/>
    <property type="match status" value="1"/>
</dbReference>
<evidence type="ECO:0000259" key="5">
    <source>
        <dbReference type="PROSITE" id="PS50937"/>
    </source>
</evidence>
<gene>
    <name evidence="6" type="ORF">H8S55_13150</name>
</gene>
<dbReference type="SUPFAM" id="SSF89082">
    <property type="entry name" value="Antibiotic binding domain of TipA-like multidrug resistance regulators"/>
    <property type="match status" value="1"/>
</dbReference>
<dbReference type="InterPro" id="IPR036244">
    <property type="entry name" value="TipA-like_antibiotic-bd"/>
</dbReference>
<keyword evidence="1" id="KW-0805">Transcription regulation</keyword>
<dbReference type="RefSeq" id="WP_186879305.1">
    <property type="nucleotide sequence ID" value="NZ_JACOPN010000013.1"/>
</dbReference>
<evidence type="ECO:0000313" key="7">
    <source>
        <dbReference type="Proteomes" id="UP000602260"/>
    </source>
</evidence>
<dbReference type="InterPro" id="IPR047057">
    <property type="entry name" value="MerR_fam"/>
</dbReference>
<dbReference type="InterPro" id="IPR012925">
    <property type="entry name" value="TipAS_dom"/>
</dbReference>
<keyword evidence="4" id="KW-0804">Transcription</keyword>
<name>A0A8J6J7E6_9FIRM</name>
<dbReference type="Proteomes" id="UP000602260">
    <property type="component" value="Unassembled WGS sequence"/>
</dbReference>
<reference evidence="6" key="1">
    <citation type="submission" date="2020-08" db="EMBL/GenBank/DDBJ databases">
        <title>Genome public.</title>
        <authorList>
            <person name="Liu C."/>
            <person name="Sun Q."/>
        </authorList>
    </citation>
    <scope>NUCLEOTIDE SEQUENCE</scope>
    <source>
        <strain evidence="6">BX5</strain>
    </source>
</reference>
<accession>A0A8J6J7E6</accession>
<sequence length="242" mass="27627">MKVSDVAKLTGVTVRTLHYYDEIGLLPPSEVTSSGYRVYNDADLEVLQQILFFRELDFSLEEIRGIMQNPAYEKETALQNQKALLVQKRDRLDRLIALVDKTLKGECDMSFKQFDTTKIEEAKQQYAAEVKQRWGNTVAYAEYEKKSASYNTVQQKMLDGEGAAILNEFGKNRSLPPDSVEVQELVKKWQAYITDNYYNCTKEILSCLGQMYVGDERFTQHIDQYGVGTAAFMAAAIEVYTS</sequence>
<dbReference type="PROSITE" id="PS50937">
    <property type="entry name" value="HTH_MERR_2"/>
    <property type="match status" value="1"/>
</dbReference>
<evidence type="ECO:0000313" key="6">
    <source>
        <dbReference type="EMBL" id="MBC5718242.1"/>
    </source>
</evidence>
<dbReference type="GO" id="GO:0003677">
    <property type="term" value="F:DNA binding"/>
    <property type="evidence" value="ECO:0007669"/>
    <property type="project" value="UniProtKB-KW"/>
</dbReference>
<dbReference type="EMBL" id="JACOPN010000013">
    <property type="protein sequence ID" value="MBC5718242.1"/>
    <property type="molecule type" value="Genomic_DNA"/>
</dbReference>
<dbReference type="CDD" id="cd01106">
    <property type="entry name" value="HTH_TipAL-Mta"/>
    <property type="match status" value="1"/>
</dbReference>
<dbReference type="SUPFAM" id="SSF46955">
    <property type="entry name" value="Putative DNA-binding domain"/>
    <property type="match status" value="1"/>
</dbReference>
<dbReference type="Pfam" id="PF07739">
    <property type="entry name" value="TipAS"/>
    <property type="match status" value="1"/>
</dbReference>
<dbReference type="Pfam" id="PF13411">
    <property type="entry name" value="MerR_1"/>
    <property type="match status" value="1"/>
</dbReference>
<protein>
    <submittedName>
        <fullName evidence="6">MerR family transcriptional regulator</fullName>
    </submittedName>
</protein>